<gene>
    <name evidence="1" type="ORF">F3I20_22015</name>
</gene>
<proteinExistence type="predicted"/>
<dbReference type="Proteomes" id="UP000324255">
    <property type="component" value="Unassembled WGS sequence"/>
</dbReference>
<dbReference type="RefSeq" id="WP_150015733.1">
    <property type="nucleotide sequence ID" value="NZ_VWVM01000027.1"/>
</dbReference>
<protein>
    <submittedName>
        <fullName evidence="1">Uncharacterized protein</fullName>
    </submittedName>
</protein>
<reference evidence="1 2" key="1">
    <citation type="submission" date="2019-09" db="EMBL/GenBank/DDBJ databases">
        <title>Genomic diversity of phyloplane-associated Pantoea species in Pakistan cotton crop.</title>
        <authorList>
            <person name="Tufail M.R."/>
            <person name="Cook D.R."/>
        </authorList>
    </citation>
    <scope>NUCLEOTIDE SEQUENCE [LARGE SCALE GENOMIC DNA]</scope>
    <source>
        <strain evidence="1 2">B_8</strain>
    </source>
</reference>
<evidence type="ECO:0000313" key="1">
    <source>
        <dbReference type="EMBL" id="KAA6118683.1"/>
    </source>
</evidence>
<accession>A0AB34CCQ2</accession>
<name>A0AB34CCQ2_9GAMM</name>
<keyword evidence="2" id="KW-1185">Reference proteome</keyword>
<evidence type="ECO:0000313" key="2">
    <source>
        <dbReference type="Proteomes" id="UP000324255"/>
    </source>
</evidence>
<comment type="caution">
    <text evidence="1">The sequence shown here is derived from an EMBL/GenBank/DDBJ whole genome shotgun (WGS) entry which is preliminary data.</text>
</comment>
<dbReference type="AlphaFoldDB" id="A0AB34CCQ2"/>
<sequence>MNKNYDAIGRYTEASQNITELCKSGNAIRSRLWDQFSEMTFYGASGPENITPGSVEVFKKELDAILDIALEVDKQTNIMKELVEAEPYLKGLESKRASYSR</sequence>
<dbReference type="EMBL" id="VWVM01000027">
    <property type="protein sequence ID" value="KAA6118683.1"/>
    <property type="molecule type" value="Genomic_DNA"/>
</dbReference>
<organism evidence="1 2">
    <name type="scientific">Candidatus Pantoea gossypiicola</name>
    <dbReference type="NCBI Taxonomy" id="2608008"/>
    <lineage>
        <taxon>Bacteria</taxon>
        <taxon>Pseudomonadati</taxon>
        <taxon>Pseudomonadota</taxon>
        <taxon>Gammaproteobacteria</taxon>
        <taxon>Enterobacterales</taxon>
        <taxon>Erwiniaceae</taxon>
        <taxon>Pantoea</taxon>
    </lineage>
</organism>